<name>A0A2Z6P8R2_TRISU</name>
<evidence type="ECO:0000313" key="2">
    <source>
        <dbReference type="Proteomes" id="UP000242715"/>
    </source>
</evidence>
<proteinExistence type="predicted"/>
<keyword evidence="2" id="KW-1185">Reference proteome</keyword>
<dbReference type="AlphaFoldDB" id="A0A2Z6P8R2"/>
<evidence type="ECO:0000313" key="1">
    <source>
        <dbReference type="EMBL" id="GAU51313.1"/>
    </source>
</evidence>
<sequence>MGLGTVHRRQRHQIFDNDALLPSIALQAIDDINNRKDEIEIPKHFLNNWKQEICKVPDGCFKDPSHNFWNFPTLTVKLYNCFMSGRMLARYCGFTRPQNVIFNYEPGYNQFNMRFVDDNGDDIQYLGIHHPTNYHQMRLHDPSIIVMPAYFHVPTAHDDEDCYVPVQWLQITSAMREAFHPSVKFRGRRPYEWEEIVTPRIALGHGILIFPPCVSNDSPFIPDQPLVVVNSTTNDSITCTVTKADLIGPHYRIGGNVLAYFLRSLKLKANDKLKFVLDNPPKVLVVKVVRNRRL</sequence>
<accession>A0A2Z6P8R2</accession>
<reference evidence="2" key="1">
    <citation type="journal article" date="2017" name="Front. Plant Sci.">
        <title>Climate Clever Clovers: New Paradigm to Reduce the Environmental Footprint of Ruminants by Breeding Low Methanogenic Forages Utilizing Haplotype Variation.</title>
        <authorList>
            <person name="Kaur P."/>
            <person name="Appels R."/>
            <person name="Bayer P.E."/>
            <person name="Keeble-Gagnere G."/>
            <person name="Wang J."/>
            <person name="Hirakawa H."/>
            <person name="Shirasawa K."/>
            <person name="Vercoe P."/>
            <person name="Stefanova K."/>
            <person name="Durmic Z."/>
            <person name="Nichols P."/>
            <person name="Revell C."/>
            <person name="Isobe S.N."/>
            <person name="Edwards D."/>
            <person name="Erskine W."/>
        </authorList>
    </citation>
    <scope>NUCLEOTIDE SEQUENCE [LARGE SCALE GENOMIC DNA]</scope>
    <source>
        <strain evidence="2">cv. Daliak</strain>
    </source>
</reference>
<protein>
    <submittedName>
        <fullName evidence="1">Uncharacterized protein</fullName>
    </submittedName>
</protein>
<gene>
    <name evidence="1" type="ORF">TSUD_412730</name>
</gene>
<dbReference type="EMBL" id="DF975072">
    <property type="protein sequence ID" value="GAU51313.1"/>
    <property type="molecule type" value="Genomic_DNA"/>
</dbReference>
<organism evidence="1 2">
    <name type="scientific">Trifolium subterraneum</name>
    <name type="common">Subterranean clover</name>
    <dbReference type="NCBI Taxonomy" id="3900"/>
    <lineage>
        <taxon>Eukaryota</taxon>
        <taxon>Viridiplantae</taxon>
        <taxon>Streptophyta</taxon>
        <taxon>Embryophyta</taxon>
        <taxon>Tracheophyta</taxon>
        <taxon>Spermatophyta</taxon>
        <taxon>Magnoliopsida</taxon>
        <taxon>eudicotyledons</taxon>
        <taxon>Gunneridae</taxon>
        <taxon>Pentapetalae</taxon>
        <taxon>rosids</taxon>
        <taxon>fabids</taxon>
        <taxon>Fabales</taxon>
        <taxon>Fabaceae</taxon>
        <taxon>Papilionoideae</taxon>
        <taxon>50 kb inversion clade</taxon>
        <taxon>NPAAA clade</taxon>
        <taxon>Hologalegina</taxon>
        <taxon>IRL clade</taxon>
        <taxon>Trifolieae</taxon>
        <taxon>Trifolium</taxon>
    </lineage>
</organism>
<dbReference type="Proteomes" id="UP000242715">
    <property type="component" value="Unassembled WGS sequence"/>
</dbReference>